<accession>A0A846XQG5</accession>
<dbReference type="EMBL" id="JAAXOO010000007">
    <property type="protein sequence ID" value="NKY36743.1"/>
    <property type="molecule type" value="Genomic_DNA"/>
</dbReference>
<dbReference type="InterPro" id="IPR004360">
    <property type="entry name" value="Glyas_Fos-R_dOase_dom"/>
</dbReference>
<dbReference type="Pfam" id="PF00903">
    <property type="entry name" value="Glyoxalase"/>
    <property type="match status" value="1"/>
</dbReference>
<proteinExistence type="predicted"/>
<dbReference type="PANTHER" id="PTHR34109:SF1">
    <property type="entry name" value="VOC DOMAIN-CONTAINING PROTEIN"/>
    <property type="match status" value="1"/>
</dbReference>
<dbReference type="InterPro" id="IPR037523">
    <property type="entry name" value="VOC_core"/>
</dbReference>
<protein>
    <submittedName>
        <fullName evidence="2">VOC family protein</fullName>
    </submittedName>
</protein>
<dbReference type="InterPro" id="IPR029068">
    <property type="entry name" value="Glyas_Bleomycin-R_OHBP_Dase"/>
</dbReference>
<dbReference type="AlphaFoldDB" id="A0A846XQG5"/>
<dbReference type="SUPFAM" id="SSF54593">
    <property type="entry name" value="Glyoxalase/Bleomycin resistance protein/Dihydroxybiphenyl dioxygenase"/>
    <property type="match status" value="1"/>
</dbReference>
<gene>
    <name evidence="2" type="ORF">HGA13_27265</name>
</gene>
<comment type="caution">
    <text evidence="2">The sequence shown here is derived from an EMBL/GenBank/DDBJ whole genome shotgun (WGS) entry which is preliminary data.</text>
</comment>
<dbReference type="Gene3D" id="3.10.180.10">
    <property type="entry name" value="2,3-Dihydroxybiphenyl 1,2-Dioxygenase, domain 1"/>
    <property type="match status" value="1"/>
</dbReference>
<dbReference type="RefSeq" id="WP_068039173.1">
    <property type="nucleotide sequence ID" value="NZ_JAAXOO010000007.1"/>
</dbReference>
<evidence type="ECO:0000313" key="2">
    <source>
        <dbReference type="EMBL" id="NKY36743.1"/>
    </source>
</evidence>
<feature type="domain" description="VOC" evidence="1">
    <location>
        <begin position="2"/>
        <end position="125"/>
    </location>
</feature>
<name>A0A846XQG5_9NOCA</name>
<evidence type="ECO:0000259" key="1">
    <source>
        <dbReference type="PROSITE" id="PS51819"/>
    </source>
</evidence>
<dbReference type="PROSITE" id="PS51819">
    <property type="entry name" value="VOC"/>
    <property type="match status" value="1"/>
</dbReference>
<sequence>MSIEQITPKLVVEGADKAIRYYGEVLDAELRRRDEAGGRVVFAELGLPGGASFQLKDADAVDKDPLRLGGRGLLLTVVAEDPDRLAERMAAAGGEVVFEVADQPYGMRQGRVRDPFGHEWIVGRPIPQDGG</sequence>
<dbReference type="Proteomes" id="UP000565715">
    <property type="component" value="Unassembled WGS sequence"/>
</dbReference>
<organism evidence="2 3">
    <name type="scientific">Nocardia speluncae</name>
    <dbReference type="NCBI Taxonomy" id="419477"/>
    <lineage>
        <taxon>Bacteria</taxon>
        <taxon>Bacillati</taxon>
        <taxon>Actinomycetota</taxon>
        <taxon>Actinomycetes</taxon>
        <taxon>Mycobacteriales</taxon>
        <taxon>Nocardiaceae</taxon>
        <taxon>Nocardia</taxon>
    </lineage>
</organism>
<evidence type="ECO:0000313" key="3">
    <source>
        <dbReference type="Proteomes" id="UP000565715"/>
    </source>
</evidence>
<keyword evidence="3" id="KW-1185">Reference proteome</keyword>
<reference evidence="2 3" key="1">
    <citation type="submission" date="2020-04" db="EMBL/GenBank/DDBJ databases">
        <title>MicrobeNet Type strains.</title>
        <authorList>
            <person name="Nicholson A.C."/>
        </authorList>
    </citation>
    <scope>NUCLEOTIDE SEQUENCE [LARGE SCALE GENOMIC DNA]</scope>
    <source>
        <strain evidence="2 3">DSM 45078</strain>
    </source>
</reference>
<dbReference type="PANTHER" id="PTHR34109">
    <property type="entry name" value="BNAUNNG04460D PROTEIN-RELATED"/>
    <property type="match status" value="1"/>
</dbReference>